<feature type="region of interest" description="Disordered" evidence="1">
    <location>
        <begin position="232"/>
        <end position="268"/>
    </location>
</feature>
<evidence type="ECO:0000313" key="3">
    <source>
        <dbReference type="Proteomes" id="UP000053558"/>
    </source>
</evidence>
<dbReference type="KEGG" id="cput:CONPUDRAFT_79734"/>
<comment type="caution">
    <text evidence="2">The sequence shown here is derived from an EMBL/GenBank/DDBJ whole genome shotgun (WGS) entry which is preliminary data.</text>
</comment>
<keyword evidence="3" id="KW-1185">Reference proteome</keyword>
<dbReference type="Proteomes" id="UP000053558">
    <property type="component" value="Unassembled WGS sequence"/>
</dbReference>
<feature type="region of interest" description="Disordered" evidence="1">
    <location>
        <begin position="183"/>
        <end position="202"/>
    </location>
</feature>
<dbReference type="EMBL" id="JH711574">
    <property type="protein sequence ID" value="EIW85035.1"/>
    <property type="molecule type" value="Genomic_DNA"/>
</dbReference>
<protein>
    <submittedName>
        <fullName evidence="2">Uncharacterized protein</fullName>
    </submittedName>
</protein>
<reference evidence="3" key="1">
    <citation type="journal article" date="2012" name="Science">
        <title>The Paleozoic origin of enzymatic lignin decomposition reconstructed from 31 fungal genomes.</title>
        <authorList>
            <person name="Floudas D."/>
            <person name="Binder M."/>
            <person name="Riley R."/>
            <person name="Barry K."/>
            <person name="Blanchette R.A."/>
            <person name="Henrissat B."/>
            <person name="Martinez A.T."/>
            <person name="Otillar R."/>
            <person name="Spatafora J.W."/>
            <person name="Yadav J.S."/>
            <person name="Aerts A."/>
            <person name="Benoit I."/>
            <person name="Boyd A."/>
            <person name="Carlson A."/>
            <person name="Copeland A."/>
            <person name="Coutinho P.M."/>
            <person name="de Vries R.P."/>
            <person name="Ferreira P."/>
            <person name="Findley K."/>
            <person name="Foster B."/>
            <person name="Gaskell J."/>
            <person name="Glotzer D."/>
            <person name="Gorecki P."/>
            <person name="Heitman J."/>
            <person name="Hesse C."/>
            <person name="Hori C."/>
            <person name="Igarashi K."/>
            <person name="Jurgens J.A."/>
            <person name="Kallen N."/>
            <person name="Kersten P."/>
            <person name="Kohler A."/>
            <person name="Kuees U."/>
            <person name="Kumar T.K.A."/>
            <person name="Kuo A."/>
            <person name="LaButti K."/>
            <person name="Larrondo L.F."/>
            <person name="Lindquist E."/>
            <person name="Ling A."/>
            <person name="Lombard V."/>
            <person name="Lucas S."/>
            <person name="Lundell T."/>
            <person name="Martin R."/>
            <person name="McLaughlin D.J."/>
            <person name="Morgenstern I."/>
            <person name="Morin E."/>
            <person name="Murat C."/>
            <person name="Nagy L.G."/>
            <person name="Nolan M."/>
            <person name="Ohm R.A."/>
            <person name="Patyshakuliyeva A."/>
            <person name="Rokas A."/>
            <person name="Ruiz-Duenas F.J."/>
            <person name="Sabat G."/>
            <person name="Salamov A."/>
            <person name="Samejima M."/>
            <person name="Schmutz J."/>
            <person name="Slot J.C."/>
            <person name="St John F."/>
            <person name="Stenlid J."/>
            <person name="Sun H."/>
            <person name="Sun S."/>
            <person name="Syed K."/>
            <person name="Tsang A."/>
            <person name="Wiebenga A."/>
            <person name="Young D."/>
            <person name="Pisabarro A."/>
            <person name="Eastwood D.C."/>
            <person name="Martin F."/>
            <person name="Cullen D."/>
            <person name="Grigoriev I.V."/>
            <person name="Hibbett D.S."/>
        </authorList>
    </citation>
    <scope>NUCLEOTIDE SEQUENCE [LARGE SCALE GENOMIC DNA]</scope>
    <source>
        <strain evidence="3">RWD-64-598 SS2</strain>
    </source>
</reference>
<organism evidence="2 3">
    <name type="scientific">Coniophora puteana (strain RWD-64-598)</name>
    <name type="common">Brown rot fungus</name>
    <dbReference type="NCBI Taxonomy" id="741705"/>
    <lineage>
        <taxon>Eukaryota</taxon>
        <taxon>Fungi</taxon>
        <taxon>Dikarya</taxon>
        <taxon>Basidiomycota</taxon>
        <taxon>Agaricomycotina</taxon>
        <taxon>Agaricomycetes</taxon>
        <taxon>Agaricomycetidae</taxon>
        <taxon>Boletales</taxon>
        <taxon>Coniophorineae</taxon>
        <taxon>Coniophoraceae</taxon>
        <taxon>Coniophora</taxon>
    </lineage>
</organism>
<evidence type="ECO:0000256" key="1">
    <source>
        <dbReference type="SAM" id="MobiDB-lite"/>
    </source>
</evidence>
<accession>A0A5M3N280</accession>
<dbReference type="AlphaFoldDB" id="A0A5M3N280"/>
<dbReference type="GeneID" id="19209975"/>
<proteinExistence type="predicted"/>
<dbReference type="RefSeq" id="XP_007764270.1">
    <property type="nucleotide sequence ID" value="XM_007766080.1"/>
</dbReference>
<sequence>MSLAVLVGSWILTAFLIAYGIALPVMACVPKPKEPISNVTEEYGNANREEKRTLVPSASRDSLHPPELPQQPHPHSFEDTRTSSVSASIAHHQPDDSRLIESLTTSESMYSTPSIHEDVTNFKPLARLYTPINTAAIRSTTPPFLRPRGTLIQEERPLSLISGAADGPSATAAYEFPIYPGSRQTSVARPSTPSRTYSLSGARSYSSPLITGNLEEPEAYFDEIILSNGLQESHAGRSSEPMVEDWTLPPPPPTALSHSRSDSSGSVDINQWRKLVTDAANGTRL</sequence>
<name>A0A5M3N280_CONPW</name>
<gene>
    <name evidence="2" type="ORF">CONPUDRAFT_79734</name>
</gene>
<feature type="region of interest" description="Disordered" evidence="1">
    <location>
        <begin position="41"/>
        <end position="95"/>
    </location>
</feature>
<evidence type="ECO:0000313" key="2">
    <source>
        <dbReference type="EMBL" id="EIW85035.1"/>
    </source>
</evidence>